<name>A0A8J6CR17_9ROSI</name>
<dbReference type="AlphaFoldDB" id="A0A8J6CR17"/>
<dbReference type="Proteomes" id="UP000701853">
    <property type="component" value="Chromosome 10"/>
</dbReference>
<organism evidence="1 2">
    <name type="scientific">Gossypium anomalum</name>
    <dbReference type="NCBI Taxonomy" id="47600"/>
    <lineage>
        <taxon>Eukaryota</taxon>
        <taxon>Viridiplantae</taxon>
        <taxon>Streptophyta</taxon>
        <taxon>Embryophyta</taxon>
        <taxon>Tracheophyta</taxon>
        <taxon>Spermatophyta</taxon>
        <taxon>Magnoliopsida</taxon>
        <taxon>eudicotyledons</taxon>
        <taxon>Gunneridae</taxon>
        <taxon>Pentapetalae</taxon>
        <taxon>rosids</taxon>
        <taxon>malvids</taxon>
        <taxon>Malvales</taxon>
        <taxon>Malvaceae</taxon>
        <taxon>Malvoideae</taxon>
        <taxon>Gossypium</taxon>
    </lineage>
</organism>
<evidence type="ECO:0000313" key="1">
    <source>
        <dbReference type="EMBL" id="KAG8481434.1"/>
    </source>
</evidence>
<gene>
    <name evidence="1" type="ORF">CXB51_026237</name>
</gene>
<protein>
    <submittedName>
        <fullName evidence="1">Uncharacterized protein</fullName>
    </submittedName>
</protein>
<reference evidence="1 2" key="1">
    <citation type="journal article" date="2021" name="bioRxiv">
        <title>The Gossypium anomalum genome as a resource for cotton improvement and evolutionary analysis of hybrid incompatibility.</title>
        <authorList>
            <person name="Grover C.E."/>
            <person name="Yuan D."/>
            <person name="Arick M.A."/>
            <person name="Miller E.R."/>
            <person name="Hu G."/>
            <person name="Peterson D.G."/>
            <person name="Wendel J.F."/>
            <person name="Udall J.A."/>
        </authorList>
    </citation>
    <scope>NUCLEOTIDE SEQUENCE [LARGE SCALE GENOMIC DNA]</scope>
    <source>
        <strain evidence="1">JFW-Udall</strain>
        <tissue evidence="1">Leaf</tissue>
    </source>
</reference>
<evidence type="ECO:0000313" key="2">
    <source>
        <dbReference type="Proteomes" id="UP000701853"/>
    </source>
</evidence>
<proteinExistence type="predicted"/>
<dbReference type="OrthoDB" id="998310at2759"/>
<comment type="caution">
    <text evidence="1">The sequence shown here is derived from an EMBL/GenBank/DDBJ whole genome shotgun (WGS) entry which is preliminary data.</text>
</comment>
<sequence length="124" mass="14905">MSYADSIIQECISTKFLANRNIWHVKVLLIVFAMIEMHEFGQVMRQLRFRQSILSSPQDIKELHKVDLQGRTDEDWAKFHAKYIYILEHRYDFIPMRKPILAPDLATSPCYRTWFRHYGNPYLL</sequence>
<keyword evidence="2" id="KW-1185">Reference proteome</keyword>
<accession>A0A8J6CR17</accession>
<dbReference type="EMBL" id="JAHUZN010000010">
    <property type="protein sequence ID" value="KAG8481434.1"/>
    <property type="molecule type" value="Genomic_DNA"/>
</dbReference>